<comment type="caution">
    <text evidence="1">The sequence shown here is derived from an EMBL/GenBank/DDBJ whole genome shotgun (WGS) entry which is preliminary data.</text>
</comment>
<evidence type="ECO:0000313" key="2">
    <source>
        <dbReference type="Proteomes" id="UP000299102"/>
    </source>
</evidence>
<dbReference type="Proteomes" id="UP000299102">
    <property type="component" value="Unassembled WGS sequence"/>
</dbReference>
<gene>
    <name evidence="1" type="ORF">EVAR_37077_1</name>
</gene>
<dbReference type="OrthoDB" id="425619at2759"/>
<accession>A0A4C1WHJ5</accession>
<reference evidence="1 2" key="1">
    <citation type="journal article" date="2019" name="Commun. Biol.">
        <title>The bagworm genome reveals a unique fibroin gene that provides high tensile strength.</title>
        <authorList>
            <person name="Kono N."/>
            <person name="Nakamura H."/>
            <person name="Ohtoshi R."/>
            <person name="Tomita M."/>
            <person name="Numata K."/>
            <person name="Arakawa K."/>
        </authorList>
    </citation>
    <scope>NUCLEOTIDE SEQUENCE [LARGE SCALE GENOMIC DNA]</scope>
</reference>
<name>A0A4C1WHJ5_EUMVA</name>
<protein>
    <submittedName>
        <fullName evidence="1">Uncharacterized protein</fullName>
    </submittedName>
</protein>
<evidence type="ECO:0000313" key="1">
    <source>
        <dbReference type="EMBL" id="GBP49992.1"/>
    </source>
</evidence>
<proteinExistence type="predicted"/>
<dbReference type="EMBL" id="BGZK01000555">
    <property type="protein sequence ID" value="GBP49992.1"/>
    <property type="molecule type" value="Genomic_DNA"/>
</dbReference>
<organism evidence="1 2">
    <name type="scientific">Eumeta variegata</name>
    <name type="common">Bagworm moth</name>
    <name type="synonym">Eumeta japonica</name>
    <dbReference type="NCBI Taxonomy" id="151549"/>
    <lineage>
        <taxon>Eukaryota</taxon>
        <taxon>Metazoa</taxon>
        <taxon>Ecdysozoa</taxon>
        <taxon>Arthropoda</taxon>
        <taxon>Hexapoda</taxon>
        <taxon>Insecta</taxon>
        <taxon>Pterygota</taxon>
        <taxon>Neoptera</taxon>
        <taxon>Endopterygota</taxon>
        <taxon>Lepidoptera</taxon>
        <taxon>Glossata</taxon>
        <taxon>Ditrysia</taxon>
        <taxon>Tineoidea</taxon>
        <taxon>Psychidae</taxon>
        <taxon>Oiketicinae</taxon>
        <taxon>Eumeta</taxon>
    </lineage>
</organism>
<sequence length="171" mass="19913">MLKKHFCNPPALKHLENDHDRVVTRLFIDAGAESLGASVKQVEKGMKKEVNHLVFMLHAMCKSWWIFGQRTPRSASEVTVEKQENDVKFTVTYFKIIIVYVRKDVEPYTVSYYEFHVPKKKTYFYQILFLKRGRDVADRLHTRRPASELSRVDGVSLDELKVVKSGFIHGP</sequence>
<dbReference type="AlphaFoldDB" id="A0A4C1WHJ5"/>
<keyword evidence="2" id="KW-1185">Reference proteome</keyword>